<organism evidence="9 10">
    <name type="scientific">Candidatus Avoscillospira stercoripullorum</name>
    <dbReference type="NCBI Taxonomy" id="2840709"/>
    <lineage>
        <taxon>Bacteria</taxon>
        <taxon>Bacillati</taxon>
        <taxon>Bacillota</taxon>
        <taxon>Clostridia</taxon>
        <taxon>Eubacteriales</taxon>
        <taxon>Oscillospiraceae</taxon>
        <taxon>Oscillospiraceae incertae sedis</taxon>
        <taxon>Candidatus Avoscillospira</taxon>
    </lineage>
</organism>
<dbReference type="PANTHER" id="PTHR43289:SF6">
    <property type="entry name" value="SERINE_THREONINE-PROTEIN KINASE NEKL-3"/>
    <property type="match status" value="1"/>
</dbReference>
<keyword evidence="7" id="KW-0812">Transmembrane</keyword>
<keyword evidence="5" id="KW-0067">ATP-binding</keyword>
<dbReference type="GO" id="GO:0005524">
    <property type="term" value="F:ATP binding"/>
    <property type="evidence" value="ECO:0007669"/>
    <property type="project" value="UniProtKB-KW"/>
</dbReference>
<proteinExistence type="predicted"/>
<feature type="compositionally biased region" description="Low complexity" evidence="6">
    <location>
        <begin position="269"/>
        <end position="282"/>
    </location>
</feature>
<evidence type="ECO:0000256" key="5">
    <source>
        <dbReference type="ARBA" id="ARBA00022840"/>
    </source>
</evidence>
<dbReference type="SMART" id="SM00220">
    <property type="entry name" value="S_TKc"/>
    <property type="match status" value="1"/>
</dbReference>
<evidence type="ECO:0000313" key="10">
    <source>
        <dbReference type="Proteomes" id="UP000824258"/>
    </source>
</evidence>
<feature type="transmembrane region" description="Helical" evidence="7">
    <location>
        <begin position="239"/>
        <end position="258"/>
    </location>
</feature>
<dbReference type="PROSITE" id="PS00109">
    <property type="entry name" value="PROTEIN_KINASE_TYR"/>
    <property type="match status" value="1"/>
</dbReference>
<dbReference type="Proteomes" id="UP000824258">
    <property type="component" value="Unassembled WGS sequence"/>
</dbReference>
<evidence type="ECO:0000256" key="2">
    <source>
        <dbReference type="ARBA" id="ARBA00022679"/>
    </source>
</evidence>
<feature type="domain" description="Protein kinase" evidence="8">
    <location>
        <begin position="1"/>
        <end position="216"/>
    </location>
</feature>
<evidence type="ECO:0000313" key="9">
    <source>
        <dbReference type="EMBL" id="HIR09177.1"/>
    </source>
</evidence>
<name>A0A9D1D6N8_9FIRM</name>
<dbReference type="InterPro" id="IPR011009">
    <property type="entry name" value="Kinase-like_dom_sf"/>
</dbReference>
<gene>
    <name evidence="9" type="ORF">IAA70_02100</name>
</gene>
<evidence type="ECO:0000256" key="4">
    <source>
        <dbReference type="ARBA" id="ARBA00022777"/>
    </source>
</evidence>
<keyword evidence="9" id="KW-0723">Serine/threonine-protein kinase</keyword>
<reference evidence="9" key="2">
    <citation type="journal article" date="2021" name="PeerJ">
        <title>Extensive microbial diversity within the chicken gut microbiome revealed by metagenomics and culture.</title>
        <authorList>
            <person name="Gilroy R."/>
            <person name="Ravi A."/>
            <person name="Getino M."/>
            <person name="Pursley I."/>
            <person name="Horton D.L."/>
            <person name="Alikhan N.F."/>
            <person name="Baker D."/>
            <person name="Gharbi K."/>
            <person name="Hall N."/>
            <person name="Watson M."/>
            <person name="Adriaenssens E.M."/>
            <person name="Foster-Nyarko E."/>
            <person name="Jarju S."/>
            <person name="Secka A."/>
            <person name="Antonio M."/>
            <person name="Oren A."/>
            <person name="Chaudhuri R.R."/>
            <person name="La Ragione R."/>
            <person name="Hildebrand F."/>
            <person name="Pallen M.J."/>
        </authorList>
    </citation>
    <scope>NUCLEOTIDE SEQUENCE</scope>
    <source>
        <strain evidence="9">ChiHjej9B8-7071</strain>
    </source>
</reference>
<dbReference type="InterPro" id="IPR000719">
    <property type="entry name" value="Prot_kinase_dom"/>
</dbReference>
<feature type="region of interest" description="Disordered" evidence="6">
    <location>
        <begin position="264"/>
        <end position="292"/>
    </location>
</feature>
<comment type="caution">
    <text evidence="9">The sequence shown here is derived from an EMBL/GenBank/DDBJ whole genome shotgun (WGS) entry which is preliminary data.</text>
</comment>
<dbReference type="PROSITE" id="PS50011">
    <property type="entry name" value="PROTEIN_KINASE_DOM"/>
    <property type="match status" value="1"/>
</dbReference>
<evidence type="ECO:0000256" key="1">
    <source>
        <dbReference type="ARBA" id="ARBA00012513"/>
    </source>
</evidence>
<reference evidence="9" key="1">
    <citation type="submission" date="2020-10" db="EMBL/GenBank/DDBJ databases">
        <authorList>
            <person name="Gilroy R."/>
        </authorList>
    </citation>
    <scope>NUCLEOTIDE SEQUENCE</scope>
    <source>
        <strain evidence="9">ChiHjej9B8-7071</strain>
    </source>
</reference>
<dbReference type="EMBL" id="DVGD01000059">
    <property type="protein sequence ID" value="HIR09177.1"/>
    <property type="molecule type" value="Genomic_DNA"/>
</dbReference>
<feature type="non-terminal residue" evidence="9">
    <location>
        <position position="1"/>
    </location>
</feature>
<dbReference type="CDD" id="cd14014">
    <property type="entry name" value="STKc_PknB_like"/>
    <property type="match status" value="1"/>
</dbReference>
<dbReference type="SUPFAM" id="SSF56112">
    <property type="entry name" value="Protein kinase-like (PK-like)"/>
    <property type="match status" value="1"/>
</dbReference>
<keyword evidence="2" id="KW-0808">Transferase</keyword>
<dbReference type="PANTHER" id="PTHR43289">
    <property type="entry name" value="MITOGEN-ACTIVATED PROTEIN KINASE KINASE KINASE 20-RELATED"/>
    <property type="match status" value="1"/>
</dbReference>
<sequence length="870" mass="95014">MAESFQQGKARFLHEARTMAKMDKRPEIVSVRDFFEENETAYIVMEYVDGTNFKTWVTQRGGGIPPEELFPILEPLFGALSTMHALGLIHRDISPENLMLEQGAVRLLDFGCAREAASGTTTMTIALKHGYAPIEQYQYRGQGPWTDVYSLCATIYFCLTGKTPPQAIDRMCEDELIPPRQLGVNITEEQEQALLFGMGIRPRRRFQSVDELHAALYRQAPVPGEPPKPAKKRRWRKRWPVPALAGLIAAIALTVILWPRPQQETDLPETQQQDTQLAQQEETSTRPSPLEDTAQIAGIPTIEAPQDGWTVESLEALAAREDLFQGALEVTDAAAFYEALQNDEIPAVVIGADLELTQWVAQGKPVRIPSGVTVKADTGLPFDWELNTSLLLVEGTLEGRILGHFDGVLYSTGTILSNDFFIDGESVFYNGGTLENGYYFLMRDDTRVFNQGSLSLFEGDKAVGVDLLGAVFSNSGTITLDRWCSMGNGVMVSNGGEILVEEHGFIHNWAEILNIGTISLGYGHQLENLGLLRQNGTLKAVDGEALVDNRGLVVSRFGETETKPSAALKFYNQDLIPEELPVAVDADALLTYQDAETACRVDGAITIDGDLTLTSDLYLSQDASLEVTGTLTMGGNIVVCNMGAISAKELRGSHYSYLECIGDLTVEALDLSYGAACYQEGGLTVATSLSITNGAIFAGFQCDVHLDGAQIQVEQATLLLGEVVHLENAAVQVGTDGFVYITAPLHAQELDYQIAPGGILRLFTCEETWGYGVTIENEGQLILDGYGDAPEAFGGKLMNRGTLVLNCTVLELLGSIDNQGTIEIQNQGALHIAATGTFTGSETLTEIFYDETGREQRREITLEAYLQKES</sequence>
<dbReference type="EC" id="2.7.11.1" evidence="1"/>
<dbReference type="InterPro" id="IPR008266">
    <property type="entry name" value="Tyr_kinase_AS"/>
</dbReference>
<evidence type="ECO:0000256" key="3">
    <source>
        <dbReference type="ARBA" id="ARBA00022741"/>
    </source>
</evidence>
<dbReference type="Pfam" id="PF00069">
    <property type="entry name" value="Pkinase"/>
    <property type="match status" value="1"/>
</dbReference>
<evidence type="ECO:0000256" key="6">
    <source>
        <dbReference type="SAM" id="MobiDB-lite"/>
    </source>
</evidence>
<evidence type="ECO:0000259" key="8">
    <source>
        <dbReference type="PROSITE" id="PS50011"/>
    </source>
</evidence>
<accession>A0A9D1D6N8</accession>
<keyword evidence="7" id="KW-1133">Transmembrane helix</keyword>
<keyword evidence="7" id="KW-0472">Membrane</keyword>
<keyword evidence="4 9" id="KW-0418">Kinase</keyword>
<protein>
    <recommendedName>
        <fullName evidence="1">non-specific serine/threonine protein kinase</fullName>
        <ecNumber evidence="1">2.7.11.1</ecNumber>
    </recommendedName>
</protein>
<dbReference type="GO" id="GO:0004674">
    <property type="term" value="F:protein serine/threonine kinase activity"/>
    <property type="evidence" value="ECO:0007669"/>
    <property type="project" value="UniProtKB-KW"/>
</dbReference>
<dbReference type="AlphaFoldDB" id="A0A9D1D6N8"/>
<keyword evidence="3" id="KW-0547">Nucleotide-binding</keyword>
<evidence type="ECO:0000256" key="7">
    <source>
        <dbReference type="SAM" id="Phobius"/>
    </source>
</evidence>
<dbReference type="Gene3D" id="1.10.510.10">
    <property type="entry name" value="Transferase(Phosphotransferase) domain 1"/>
    <property type="match status" value="1"/>
</dbReference>